<sequence length="111" mass="11102">MDPHRTVETPTEARQGAKGRPVLYVLLGSLALLAVAMVALLGWNGANAPKDYASQSQDASRQQITGSPTGNANGVSSANSGGVPAGNPAYPAPAEPKSTGSTAPMGSTNAK</sequence>
<proteinExistence type="predicted"/>
<keyword evidence="2" id="KW-1133">Transmembrane helix</keyword>
<feature type="transmembrane region" description="Helical" evidence="2">
    <location>
        <begin position="21"/>
        <end position="43"/>
    </location>
</feature>
<organism evidence="3 4">
    <name type="scientific">Methylobacterium indicum</name>
    <dbReference type="NCBI Taxonomy" id="1775910"/>
    <lineage>
        <taxon>Bacteria</taxon>
        <taxon>Pseudomonadati</taxon>
        <taxon>Pseudomonadota</taxon>
        <taxon>Alphaproteobacteria</taxon>
        <taxon>Hyphomicrobiales</taxon>
        <taxon>Methylobacteriaceae</taxon>
        <taxon>Methylobacterium</taxon>
    </lineage>
</organism>
<evidence type="ECO:0000313" key="4">
    <source>
        <dbReference type="Proteomes" id="UP000663508"/>
    </source>
</evidence>
<evidence type="ECO:0000256" key="2">
    <source>
        <dbReference type="SAM" id="Phobius"/>
    </source>
</evidence>
<name>A0A8H8WXG9_9HYPH</name>
<dbReference type="EMBL" id="AP024145">
    <property type="protein sequence ID" value="BCM86189.1"/>
    <property type="molecule type" value="Genomic_DNA"/>
</dbReference>
<feature type="compositionally biased region" description="Polar residues" evidence="1">
    <location>
        <begin position="53"/>
        <end position="80"/>
    </location>
</feature>
<dbReference type="AlphaFoldDB" id="A0A8H8WXG9"/>
<protein>
    <submittedName>
        <fullName evidence="3">Uncharacterized protein</fullName>
    </submittedName>
</protein>
<accession>A0A8H8WXG9</accession>
<feature type="compositionally biased region" description="Polar residues" evidence="1">
    <location>
        <begin position="98"/>
        <end position="111"/>
    </location>
</feature>
<evidence type="ECO:0000313" key="3">
    <source>
        <dbReference type="EMBL" id="BCM86189.1"/>
    </source>
</evidence>
<gene>
    <name evidence="3" type="ORF">mvi_46500</name>
</gene>
<feature type="region of interest" description="Disordered" evidence="1">
    <location>
        <begin position="47"/>
        <end position="111"/>
    </location>
</feature>
<keyword evidence="2" id="KW-0812">Transmembrane</keyword>
<dbReference type="RefSeq" id="WP_207179186.1">
    <property type="nucleotide sequence ID" value="NZ_AP024145.1"/>
</dbReference>
<evidence type="ECO:0000256" key="1">
    <source>
        <dbReference type="SAM" id="MobiDB-lite"/>
    </source>
</evidence>
<dbReference type="Proteomes" id="UP000663508">
    <property type="component" value="Chromosome"/>
</dbReference>
<dbReference type="KEGG" id="mind:mvi_46500"/>
<reference evidence="3" key="1">
    <citation type="submission" date="2020-11" db="EMBL/GenBank/DDBJ databases">
        <title>Complete genome sequence of a novel pathogenic Methylobacterium strain isolated from rice in Vietnam.</title>
        <authorList>
            <person name="Lai K."/>
            <person name="Okazaki S."/>
            <person name="Higashi K."/>
            <person name="Mori H."/>
            <person name="Toyoda A."/>
            <person name="Kurokawa K."/>
        </authorList>
    </citation>
    <scope>NUCLEOTIDE SEQUENCE</scope>
    <source>
        <strain evidence="3">VL1</strain>
    </source>
</reference>
<keyword evidence="2" id="KW-0472">Membrane</keyword>